<feature type="chain" id="PRO_5003302737" evidence="2">
    <location>
        <begin position="24"/>
        <end position="247"/>
    </location>
</feature>
<dbReference type="STRING" id="887062.HGR_07456"/>
<evidence type="ECO:0000313" key="3">
    <source>
        <dbReference type="EMBL" id="EGI77131.1"/>
    </source>
</evidence>
<dbReference type="eggNOG" id="COG3047">
    <property type="taxonomic scope" value="Bacteria"/>
</dbReference>
<keyword evidence="2" id="KW-0732">Signal</keyword>
<dbReference type="Gene3D" id="2.40.160.20">
    <property type="match status" value="1"/>
</dbReference>
<comment type="caution">
    <text evidence="3">The sequence shown here is derived from an EMBL/GenBank/DDBJ whole genome shotgun (WGS) entry which is preliminary data.</text>
</comment>
<organism evidence="3 4">
    <name type="scientific">Hylemonella gracilis ATCC 19624</name>
    <dbReference type="NCBI Taxonomy" id="887062"/>
    <lineage>
        <taxon>Bacteria</taxon>
        <taxon>Pseudomonadati</taxon>
        <taxon>Pseudomonadota</taxon>
        <taxon>Betaproteobacteria</taxon>
        <taxon>Burkholderiales</taxon>
        <taxon>Comamonadaceae</taxon>
        <taxon>Hylemonella</taxon>
    </lineage>
</organism>
<evidence type="ECO:0000256" key="2">
    <source>
        <dbReference type="SAM" id="SignalP"/>
    </source>
</evidence>
<keyword evidence="4" id="KW-1185">Reference proteome</keyword>
<comment type="subcellular location">
    <subcellularLocation>
        <location evidence="1">Cell outer membrane</location>
    </subcellularLocation>
</comment>
<dbReference type="RefSeq" id="WP_006297527.1">
    <property type="nucleotide sequence ID" value="NZ_AEGR01000052.1"/>
</dbReference>
<dbReference type="PANTHER" id="PTHR36920">
    <property type="match status" value="1"/>
</dbReference>
<dbReference type="PANTHER" id="PTHR36920:SF1">
    <property type="entry name" value="OUTER MEMBRANE PROTEIN W"/>
    <property type="match status" value="1"/>
</dbReference>
<gene>
    <name evidence="3" type="ORF">HGR_07456</name>
</gene>
<dbReference type="InterPro" id="IPR011250">
    <property type="entry name" value="OMP/PagP_B-barrel"/>
</dbReference>
<dbReference type="Proteomes" id="UP000016368">
    <property type="component" value="Unassembled WGS sequence"/>
</dbReference>
<reference evidence="3 4" key="1">
    <citation type="journal article" date="2011" name="EMBO J.">
        <title>Structural diversity of bacterial flagellar motors.</title>
        <authorList>
            <person name="Chen S."/>
            <person name="Beeby M."/>
            <person name="Murphy G.E."/>
            <person name="Leadbetter J.R."/>
            <person name="Hendrixson D.R."/>
            <person name="Briegel A."/>
            <person name="Li Z."/>
            <person name="Shi J."/>
            <person name="Tocheva E.I."/>
            <person name="Muller A."/>
            <person name="Dobro M.J."/>
            <person name="Jensen G.J."/>
        </authorList>
    </citation>
    <scope>NUCLEOTIDE SEQUENCE [LARGE SCALE GENOMIC DNA]</scope>
    <source>
        <strain evidence="3 4">ATCC 19624</strain>
    </source>
</reference>
<dbReference type="GO" id="GO:0055085">
    <property type="term" value="P:transmembrane transport"/>
    <property type="evidence" value="ECO:0007669"/>
    <property type="project" value="TreeGrafter"/>
</dbReference>
<evidence type="ECO:0000313" key="4">
    <source>
        <dbReference type="Proteomes" id="UP000016368"/>
    </source>
</evidence>
<proteinExistence type="predicted"/>
<dbReference type="InterPro" id="IPR005618">
    <property type="entry name" value="OMPW"/>
</dbReference>
<name>F3KSR2_9BURK</name>
<dbReference type="GO" id="GO:0009279">
    <property type="term" value="C:cell outer membrane"/>
    <property type="evidence" value="ECO:0007669"/>
    <property type="project" value="UniProtKB-SubCell"/>
</dbReference>
<sequence>MTSKYSKAAAVIGMAILAGSAYAQKAGDTTLYVGVAYIKQDVSVGDLTASAAAAYKPTYQGFVNGASAEASDETTVKFNVTHMVTNNIAVELAAGIAPRIQLDIATDATGNHKNAAEADVQTPSLLAKYFFFTPDVKLRPYVGLGATYVRFTDVKVHDDGPTGTIHRLAGYSASVDSTWAPVYNVGVSYKLNEQWSIGTSFSYIPIDTKMTFKGPGASNASKVDDVTTKGDVTFNSMIYAVNVGYTF</sequence>
<dbReference type="SUPFAM" id="SSF56925">
    <property type="entry name" value="OMPA-like"/>
    <property type="match status" value="1"/>
</dbReference>
<evidence type="ECO:0000256" key="1">
    <source>
        <dbReference type="ARBA" id="ARBA00004442"/>
    </source>
</evidence>
<accession>F3KSR2</accession>
<dbReference type="Pfam" id="PF03922">
    <property type="entry name" value="OmpW"/>
    <property type="match status" value="1"/>
</dbReference>
<dbReference type="EMBL" id="AEGR01000052">
    <property type="protein sequence ID" value="EGI77131.1"/>
    <property type="molecule type" value="Genomic_DNA"/>
</dbReference>
<protein>
    <submittedName>
        <fullName evidence="3">OmpW</fullName>
    </submittedName>
</protein>
<feature type="signal peptide" evidence="2">
    <location>
        <begin position="1"/>
        <end position="23"/>
    </location>
</feature>
<dbReference type="AlphaFoldDB" id="F3KSR2"/>